<dbReference type="EMBL" id="CM056811">
    <property type="protein sequence ID" value="KAJ8635242.1"/>
    <property type="molecule type" value="Genomic_DNA"/>
</dbReference>
<organism evidence="1 2">
    <name type="scientific">Persea americana</name>
    <name type="common">Avocado</name>
    <dbReference type="NCBI Taxonomy" id="3435"/>
    <lineage>
        <taxon>Eukaryota</taxon>
        <taxon>Viridiplantae</taxon>
        <taxon>Streptophyta</taxon>
        <taxon>Embryophyta</taxon>
        <taxon>Tracheophyta</taxon>
        <taxon>Spermatophyta</taxon>
        <taxon>Magnoliopsida</taxon>
        <taxon>Magnoliidae</taxon>
        <taxon>Laurales</taxon>
        <taxon>Lauraceae</taxon>
        <taxon>Persea</taxon>
    </lineage>
</organism>
<keyword evidence="2" id="KW-1185">Reference proteome</keyword>
<name>A0ACC2LPC8_PERAE</name>
<comment type="caution">
    <text evidence="1">The sequence shown here is derived from an EMBL/GenBank/DDBJ whole genome shotgun (WGS) entry which is preliminary data.</text>
</comment>
<reference evidence="1 2" key="1">
    <citation type="journal article" date="2022" name="Hortic Res">
        <title>A haplotype resolved chromosomal level avocado genome allows analysis of novel avocado genes.</title>
        <authorList>
            <person name="Nath O."/>
            <person name="Fletcher S.J."/>
            <person name="Hayward A."/>
            <person name="Shaw L.M."/>
            <person name="Masouleh A.K."/>
            <person name="Furtado A."/>
            <person name="Henry R.J."/>
            <person name="Mitter N."/>
        </authorList>
    </citation>
    <scope>NUCLEOTIDE SEQUENCE [LARGE SCALE GENOMIC DNA]</scope>
    <source>
        <strain evidence="2">cv. Hass</strain>
    </source>
</reference>
<gene>
    <name evidence="1" type="ORF">MRB53_009509</name>
</gene>
<evidence type="ECO:0000313" key="1">
    <source>
        <dbReference type="EMBL" id="KAJ8635242.1"/>
    </source>
</evidence>
<accession>A0ACC2LPC8</accession>
<protein>
    <submittedName>
        <fullName evidence="1">Uncharacterized protein</fullName>
    </submittedName>
</protein>
<proteinExistence type="predicted"/>
<dbReference type="Proteomes" id="UP001234297">
    <property type="component" value="Chromosome 3"/>
</dbReference>
<sequence length="75" mass="8053">MHGGEIILSSEAKKNVAHDGFWDSSKAVPFVLSCSSYCREEEAPSSTKKAHAVEDLVAAIELESRKTSKSSAKGQ</sequence>
<evidence type="ECO:0000313" key="2">
    <source>
        <dbReference type="Proteomes" id="UP001234297"/>
    </source>
</evidence>